<name>A0A1C7D975_9SPHN</name>
<keyword evidence="3" id="KW-1185">Reference proteome</keyword>
<keyword evidence="1" id="KW-1133">Transmembrane helix</keyword>
<dbReference type="Proteomes" id="UP000092698">
    <property type="component" value="Chromosome"/>
</dbReference>
<dbReference type="RefSeq" id="WP_157093099.1">
    <property type="nucleotide sequence ID" value="NZ_CP016545.1"/>
</dbReference>
<keyword evidence="1" id="KW-0812">Transmembrane</keyword>
<protein>
    <submittedName>
        <fullName evidence="2">Uncharacterized protein</fullName>
    </submittedName>
</protein>
<organism evidence="2 3">
    <name type="scientific">Paraurantiacibacter namhicola</name>
    <dbReference type="NCBI Taxonomy" id="645517"/>
    <lineage>
        <taxon>Bacteria</taxon>
        <taxon>Pseudomonadati</taxon>
        <taxon>Pseudomonadota</taxon>
        <taxon>Alphaproteobacteria</taxon>
        <taxon>Sphingomonadales</taxon>
        <taxon>Erythrobacteraceae</taxon>
        <taxon>Paraurantiacibacter</taxon>
    </lineage>
</organism>
<feature type="transmembrane region" description="Helical" evidence="1">
    <location>
        <begin position="32"/>
        <end position="47"/>
    </location>
</feature>
<dbReference type="EMBL" id="CP016545">
    <property type="protein sequence ID" value="ANU08024.1"/>
    <property type="molecule type" value="Genomic_DNA"/>
</dbReference>
<evidence type="ECO:0000313" key="2">
    <source>
        <dbReference type="EMBL" id="ANU08024.1"/>
    </source>
</evidence>
<reference evidence="2 3" key="1">
    <citation type="submission" date="2016-07" db="EMBL/GenBank/DDBJ databases">
        <title>Complete genome sequence of Altererythrobacter namhicola JCM 16345T, containing esterase-encoding genes.</title>
        <authorList>
            <person name="Cheng H."/>
            <person name="Wu Y.-H."/>
            <person name="Jian S.-L."/>
            <person name="Huo Y.-Y."/>
            <person name="Wang C.-S."/>
            <person name="Xu X.-W."/>
        </authorList>
    </citation>
    <scope>NUCLEOTIDE SEQUENCE [LARGE SCALE GENOMIC DNA]</scope>
    <source>
        <strain evidence="2 3">JCM 16345</strain>
    </source>
</reference>
<keyword evidence="1" id="KW-0472">Membrane</keyword>
<evidence type="ECO:0000256" key="1">
    <source>
        <dbReference type="SAM" id="Phobius"/>
    </source>
</evidence>
<evidence type="ECO:0000313" key="3">
    <source>
        <dbReference type="Proteomes" id="UP000092698"/>
    </source>
</evidence>
<sequence length="48" mass="5458">MTNQTRKIDLDSKLRSLATRIFKPQTDADHDLMWVAIAFFAFGFLIGG</sequence>
<dbReference type="KEGG" id="anh:A6F65_01727"/>
<proteinExistence type="predicted"/>
<dbReference type="AlphaFoldDB" id="A0A1C7D975"/>
<accession>A0A1C7D975</accession>
<gene>
    <name evidence="2" type="ORF">A6F65_01727</name>
</gene>
<dbReference type="STRING" id="645517.A6F65_01727"/>